<protein>
    <submittedName>
        <fullName evidence="1">Uncharacterized protein</fullName>
    </submittedName>
</protein>
<evidence type="ECO:0000313" key="2">
    <source>
        <dbReference type="Proteomes" id="UP001151699"/>
    </source>
</evidence>
<name>A0A9Q0RVA7_9DIPT</name>
<proteinExistence type="predicted"/>
<evidence type="ECO:0000313" key="1">
    <source>
        <dbReference type="EMBL" id="KAJ6635485.1"/>
    </source>
</evidence>
<accession>A0A9Q0RVA7</accession>
<dbReference type="Proteomes" id="UP001151699">
    <property type="component" value="Chromosome C"/>
</dbReference>
<dbReference type="EMBL" id="WJQU01000004">
    <property type="protein sequence ID" value="KAJ6635485.1"/>
    <property type="molecule type" value="Genomic_DNA"/>
</dbReference>
<dbReference type="AlphaFoldDB" id="A0A9Q0RVA7"/>
<reference evidence="1" key="1">
    <citation type="submission" date="2022-07" db="EMBL/GenBank/DDBJ databases">
        <authorList>
            <person name="Trinca V."/>
            <person name="Uliana J.V.C."/>
            <person name="Torres T.T."/>
            <person name="Ward R.J."/>
            <person name="Monesi N."/>
        </authorList>
    </citation>
    <scope>NUCLEOTIDE SEQUENCE</scope>
    <source>
        <strain evidence="1">HSMRA1968</strain>
        <tissue evidence="1">Whole embryos</tissue>
    </source>
</reference>
<sequence length="61" mass="7408">MFGVWVRHDYSTITRSQFPRKETKIEKDDEERIIKPILEEEKKQEQKINEPEPVSFFKLVS</sequence>
<comment type="caution">
    <text evidence="1">The sequence shown here is derived from an EMBL/GenBank/DDBJ whole genome shotgun (WGS) entry which is preliminary data.</text>
</comment>
<keyword evidence="2" id="KW-1185">Reference proteome</keyword>
<gene>
    <name evidence="1" type="ORF">Bhyg_14071</name>
</gene>
<organism evidence="1 2">
    <name type="scientific">Pseudolycoriella hygida</name>
    <dbReference type="NCBI Taxonomy" id="35572"/>
    <lineage>
        <taxon>Eukaryota</taxon>
        <taxon>Metazoa</taxon>
        <taxon>Ecdysozoa</taxon>
        <taxon>Arthropoda</taxon>
        <taxon>Hexapoda</taxon>
        <taxon>Insecta</taxon>
        <taxon>Pterygota</taxon>
        <taxon>Neoptera</taxon>
        <taxon>Endopterygota</taxon>
        <taxon>Diptera</taxon>
        <taxon>Nematocera</taxon>
        <taxon>Sciaroidea</taxon>
        <taxon>Sciaridae</taxon>
        <taxon>Pseudolycoriella</taxon>
    </lineage>
</organism>